<dbReference type="AlphaFoldDB" id="A0A209A3G1"/>
<dbReference type="RefSeq" id="WP_050322226.1">
    <property type="nucleotide sequence ID" value="NZ_NHOI01000011.1"/>
</dbReference>
<dbReference type="Proteomes" id="UP000196440">
    <property type="component" value="Unassembled WGS sequence"/>
</dbReference>
<comment type="caution">
    <text evidence="2">The sequence shown here is derived from an EMBL/GenBank/DDBJ whole genome shotgun (WGS) entry which is preliminary data.</text>
</comment>
<keyword evidence="1" id="KW-0472">Membrane</keyword>
<sequence>MEHPLSKLALDHWYKVLIAAGSFVFVLNGTGVLEAYPTAATALISLGCVLWGIGEWINHPYQEKLVLDATGRISAKISGYRRNARLAGIVFDISGLGLIAFGIYKLF</sequence>
<feature type="transmembrane region" description="Helical" evidence="1">
    <location>
        <begin position="12"/>
        <end position="29"/>
    </location>
</feature>
<keyword evidence="1" id="KW-0812">Transmembrane</keyword>
<accession>A0A209A3G1</accession>
<evidence type="ECO:0000256" key="1">
    <source>
        <dbReference type="SAM" id="Phobius"/>
    </source>
</evidence>
<dbReference type="EMBL" id="NHOI01000011">
    <property type="protein sequence ID" value="OVZ87053.1"/>
    <property type="molecule type" value="Genomic_DNA"/>
</dbReference>
<feature type="transmembrane region" description="Helical" evidence="1">
    <location>
        <begin position="86"/>
        <end position="104"/>
    </location>
</feature>
<gene>
    <name evidence="2" type="ORF">CBW57_09680</name>
</gene>
<organism evidence="2 3">
    <name type="scientific">Yersinia intermedia</name>
    <dbReference type="NCBI Taxonomy" id="631"/>
    <lineage>
        <taxon>Bacteria</taxon>
        <taxon>Pseudomonadati</taxon>
        <taxon>Pseudomonadota</taxon>
        <taxon>Gammaproteobacteria</taxon>
        <taxon>Enterobacterales</taxon>
        <taxon>Yersiniaceae</taxon>
        <taxon>Yersinia</taxon>
    </lineage>
</organism>
<reference evidence="2 3" key="1">
    <citation type="submission" date="2017-05" db="EMBL/GenBank/DDBJ databases">
        <title>Whole genome sequencing of Yersinia kristensenii.</title>
        <authorList>
            <person name="Campioni F."/>
        </authorList>
    </citation>
    <scope>NUCLEOTIDE SEQUENCE [LARGE SCALE GENOMIC DNA]</scope>
    <source>
        <strain evidence="2 3">CFSAN060536</strain>
    </source>
</reference>
<name>A0A209A3G1_YERIN</name>
<protein>
    <submittedName>
        <fullName evidence="2">Uncharacterized protein</fullName>
    </submittedName>
</protein>
<evidence type="ECO:0000313" key="3">
    <source>
        <dbReference type="Proteomes" id="UP000196440"/>
    </source>
</evidence>
<feature type="transmembrane region" description="Helical" evidence="1">
    <location>
        <begin position="35"/>
        <end position="54"/>
    </location>
</feature>
<proteinExistence type="predicted"/>
<keyword evidence="1" id="KW-1133">Transmembrane helix</keyword>
<evidence type="ECO:0000313" key="2">
    <source>
        <dbReference type="EMBL" id="OVZ87053.1"/>
    </source>
</evidence>